<evidence type="ECO:0000313" key="2">
    <source>
        <dbReference type="EMBL" id="CAA9487346.1"/>
    </source>
</evidence>
<reference evidence="2" key="1">
    <citation type="submission" date="2020-02" db="EMBL/GenBank/DDBJ databases">
        <authorList>
            <person name="Meier V. D."/>
        </authorList>
    </citation>
    <scope>NUCLEOTIDE SEQUENCE</scope>
    <source>
        <strain evidence="2">AVDCRST_MAG45</strain>
    </source>
</reference>
<name>A0A6J4S8H8_9ACTN</name>
<feature type="compositionally biased region" description="Low complexity" evidence="1">
    <location>
        <begin position="16"/>
        <end position="25"/>
    </location>
</feature>
<dbReference type="GO" id="GO:0016740">
    <property type="term" value="F:transferase activity"/>
    <property type="evidence" value="ECO:0007669"/>
    <property type="project" value="UniProtKB-KW"/>
</dbReference>
<organism evidence="2">
    <name type="scientific">uncultured Solirubrobacterales bacterium</name>
    <dbReference type="NCBI Taxonomy" id="768556"/>
    <lineage>
        <taxon>Bacteria</taxon>
        <taxon>Bacillati</taxon>
        <taxon>Actinomycetota</taxon>
        <taxon>Thermoleophilia</taxon>
        <taxon>Solirubrobacterales</taxon>
        <taxon>environmental samples</taxon>
    </lineage>
</organism>
<sequence>MVLARLARGRTRRPPLRAGAPAPSGGVSVVIPARDEAERIGSCLAGLASDPDVTETIVVVDSDDHSPTAAVAAASGARVVVAPPLPPGWVGKPWALQHGLEAASGAVLATLDADTRPRPGLFAALNRELDDGADLVTAGTRFVCETAGERLLHPAMLATLVYRFGPAGGEDAGPERVDRVMANGQCQAFRREALAGAGGFTRVPDRMTDDIALARSLAAAGWRIRFLDGADLISVRMHASMREVWREWGRSLSMQDVTPRAWQVVDLLVLWLAVALPLPRILTRRAGVLDLVLAGVRFALLLPLRRVYERRGVAFWLSPFADVVAATRLTLSTVRPIRTWRGRTYPRGGA</sequence>
<dbReference type="PANTHER" id="PTHR43646:SF3">
    <property type="entry name" value="SLR1566 PROTEIN"/>
    <property type="match status" value="1"/>
</dbReference>
<protein>
    <submittedName>
        <fullName evidence="2">2'-O-glycosyltransferase CruG</fullName>
    </submittedName>
</protein>
<dbReference type="Gene3D" id="3.90.550.10">
    <property type="entry name" value="Spore Coat Polysaccharide Biosynthesis Protein SpsA, Chain A"/>
    <property type="match status" value="1"/>
</dbReference>
<proteinExistence type="predicted"/>
<dbReference type="PANTHER" id="PTHR43646">
    <property type="entry name" value="GLYCOSYLTRANSFERASE"/>
    <property type="match status" value="1"/>
</dbReference>
<dbReference type="AlphaFoldDB" id="A0A6J4S8H8"/>
<evidence type="ECO:0000256" key="1">
    <source>
        <dbReference type="SAM" id="MobiDB-lite"/>
    </source>
</evidence>
<dbReference type="EMBL" id="CADCVU010000049">
    <property type="protein sequence ID" value="CAA9487346.1"/>
    <property type="molecule type" value="Genomic_DNA"/>
</dbReference>
<dbReference type="SUPFAM" id="SSF53448">
    <property type="entry name" value="Nucleotide-diphospho-sugar transferases"/>
    <property type="match status" value="1"/>
</dbReference>
<feature type="region of interest" description="Disordered" evidence="1">
    <location>
        <begin position="1"/>
        <end position="25"/>
    </location>
</feature>
<dbReference type="Pfam" id="PF13641">
    <property type="entry name" value="Glyco_tranf_2_3"/>
    <property type="match status" value="1"/>
</dbReference>
<accession>A0A6J4S8H8</accession>
<keyword evidence="2" id="KW-0808">Transferase</keyword>
<dbReference type="InterPro" id="IPR029044">
    <property type="entry name" value="Nucleotide-diphossugar_trans"/>
</dbReference>
<gene>
    <name evidence="2" type="ORF">AVDCRST_MAG45-530</name>
</gene>